<comment type="caution">
    <text evidence="2">The sequence shown here is derived from an EMBL/GenBank/DDBJ whole genome shotgun (WGS) entry which is preliminary data.</text>
</comment>
<evidence type="ECO:0000313" key="2">
    <source>
        <dbReference type="EMBL" id="PZO52311.1"/>
    </source>
</evidence>
<proteinExistence type="predicted"/>
<feature type="region of interest" description="Disordered" evidence="1">
    <location>
        <begin position="185"/>
        <end position="209"/>
    </location>
</feature>
<dbReference type="Proteomes" id="UP000249794">
    <property type="component" value="Unassembled WGS sequence"/>
</dbReference>
<name>A0A2W4YZZ6_9CYAN</name>
<evidence type="ECO:0000313" key="3">
    <source>
        <dbReference type="Proteomes" id="UP000249794"/>
    </source>
</evidence>
<evidence type="ECO:0000256" key="1">
    <source>
        <dbReference type="SAM" id="MobiDB-lite"/>
    </source>
</evidence>
<reference evidence="2 3" key="2">
    <citation type="submission" date="2018-06" db="EMBL/GenBank/DDBJ databases">
        <title>Metagenomic assembly of (sub)arctic Cyanobacteria and their associated microbiome from non-axenic cultures.</title>
        <authorList>
            <person name="Baurain D."/>
        </authorList>
    </citation>
    <scope>NUCLEOTIDE SEQUENCE [LARGE SCALE GENOMIC DNA]</scope>
    <source>
        <strain evidence="2">ULC027bin1</strain>
    </source>
</reference>
<reference evidence="3" key="1">
    <citation type="submission" date="2018-04" db="EMBL/GenBank/DDBJ databases">
        <authorList>
            <person name="Cornet L."/>
        </authorList>
    </citation>
    <scope>NUCLEOTIDE SEQUENCE [LARGE SCALE GENOMIC DNA]</scope>
</reference>
<accession>A0A2W4YZZ6</accession>
<dbReference type="AlphaFoldDB" id="A0A2W4YZZ6"/>
<organism evidence="2 3">
    <name type="scientific">Phormidesmis priestleyi</name>
    <dbReference type="NCBI Taxonomy" id="268141"/>
    <lineage>
        <taxon>Bacteria</taxon>
        <taxon>Bacillati</taxon>
        <taxon>Cyanobacteriota</taxon>
        <taxon>Cyanophyceae</taxon>
        <taxon>Leptolyngbyales</taxon>
        <taxon>Leptolyngbyaceae</taxon>
        <taxon>Phormidesmis</taxon>
    </lineage>
</organism>
<protein>
    <submittedName>
        <fullName evidence="2">Uncharacterized protein</fullName>
    </submittedName>
</protein>
<gene>
    <name evidence="2" type="ORF">DCF15_13915</name>
</gene>
<dbReference type="EMBL" id="QBMP01000150">
    <property type="protein sequence ID" value="PZO52311.1"/>
    <property type="molecule type" value="Genomic_DNA"/>
</dbReference>
<sequence>MPNELSPQAIMLMNRIAEVLSMNPSDESPWVQENVQVIYTNPQHPSGLWSMRGEKENEFIDCPSDRLKGKISKLWYTEKEPGMIRWYLRLECVGDRSFIIQSSHDRGFSRSMLAAISMMSAEDVQKELVIQCTAWEAKNGSMQFCTIYTSDRKLDPPRIEAESIGAIARIAQTVVADACGYEYRLSEPHKPQPESQPGPAKPDDDGIPF</sequence>